<proteinExistence type="inferred from homology"/>
<evidence type="ECO:0000256" key="4">
    <source>
        <dbReference type="ARBA" id="ARBA00022989"/>
    </source>
</evidence>
<evidence type="ECO:0000313" key="8">
    <source>
        <dbReference type="Proteomes" id="UP000219353"/>
    </source>
</evidence>
<name>A0A285JGP3_9GAMM</name>
<feature type="transmembrane region" description="Helical" evidence="6">
    <location>
        <begin position="214"/>
        <end position="233"/>
    </location>
</feature>
<keyword evidence="3 6" id="KW-0812">Transmembrane</keyword>
<reference evidence="8" key="1">
    <citation type="submission" date="2017-09" db="EMBL/GenBank/DDBJ databases">
        <authorList>
            <person name="Varghese N."/>
            <person name="Submissions S."/>
        </authorList>
    </citation>
    <scope>NUCLEOTIDE SEQUENCE [LARGE SCALE GENOMIC DNA]</scope>
    <source>
        <strain evidence="8">CGMCC 1.12461</strain>
    </source>
</reference>
<dbReference type="AlphaFoldDB" id="A0A285JGP3"/>
<keyword evidence="5 6" id="KW-0472">Membrane</keyword>
<evidence type="ECO:0000313" key="7">
    <source>
        <dbReference type="EMBL" id="SNY59448.1"/>
    </source>
</evidence>
<dbReference type="PROSITE" id="PS50895">
    <property type="entry name" value="SURF1"/>
    <property type="match status" value="1"/>
</dbReference>
<dbReference type="InterPro" id="IPR002994">
    <property type="entry name" value="Surf1/Shy1"/>
</dbReference>
<dbReference type="EMBL" id="OBEB01000009">
    <property type="protein sequence ID" value="SNY59448.1"/>
    <property type="molecule type" value="Genomic_DNA"/>
</dbReference>
<gene>
    <name evidence="7" type="ORF">SAMN06297280_3605</name>
</gene>
<keyword evidence="8" id="KW-1185">Reference proteome</keyword>
<evidence type="ECO:0000256" key="3">
    <source>
        <dbReference type="ARBA" id="ARBA00022692"/>
    </source>
</evidence>
<organism evidence="7 8">
    <name type="scientific">Arsukibacterium tuosuense</name>
    <dbReference type="NCBI Taxonomy" id="1323745"/>
    <lineage>
        <taxon>Bacteria</taxon>
        <taxon>Pseudomonadati</taxon>
        <taxon>Pseudomonadota</taxon>
        <taxon>Gammaproteobacteria</taxon>
        <taxon>Chromatiales</taxon>
        <taxon>Chromatiaceae</taxon>
        <taxon>Arsukibacterium</taxon>
    </lineage>
</organism>
<evidence type="ECO:0000256" key="1">
    <source>
        <dbReference type="ARBA" id="ARBA00004370"/>
    </source>
</evidence>
<dbReference type="Proteomes" id="UP000219353">
    <property type="component" value="Unassembled WGS sequence"/>
</dbReference>
<dbReference type="Pfam" id="PF02104">
    <property type="entry name" value="SURF1"/>
    <property type="match status" value="1"/>
</dbReference>
<dbReference type="RefSeq" id="WP_097112806.1">
    <property type="nucleotide sequence ID" value="NZ_OBEB01000009.1"/>
</dbReference>
<keyword evidence="4 6" id="KW-1133">Transmembrane helix</keyword>
<comment type="similarity">
    <text evidence="2 6">Belongs to the SURF1 family.</text>
</comment>
<comment type="subcellular location">
    <subcellularLocation>
        <location evidence="6">Cell membrane</location>
        <topology evidence="6">Multi-pass membrane protein</topology>
    </subcellularLocation>
    <subcellularLocation>
        <location evidence="1">Membrane</location>
    </subcellularLocation>
</comment>
<feature type="transmembrane region" description="Helical" evidence="6">
    <location>
        <begin position="12"/>
        <end position="33"/>
    </location>
</feature>
<dbReference type="PANTHER" id="PTHR23427">
    <property type="entry name" value="SURFEIT LOCUS PROTEIN"/>
    <property type="match status" value="1"/>
</dbReference>
<dbReference type="CDD" id="cd06662">
    <property type="entry name" value="SURF1"/>
    <property type="match status" value="1"/>
</dbReference>
<sequence>MQLKIFGRYFGIHKVWLLITVTAFIILSKLGYWQLQRAEEKAIQISQLEQLQQQGELNWQQLAVLSAEQADGVLFAGAGYWLKPYVWLLDNQIVDGKVGYDVIVPVQSTAKSRPLLVNLGWVAAGSSRAVLPELNIPEQLQLQGLVRSKVGGFRLGQNTEGAGWPQRIQQPELEQMAAQLPVSAYPFLLYQQEESPFLPHYQAVVMPPEKHHGYAFQWFMLAIAVVAVALAAARRSGRENEQE</sequence>
<dbReference type="PANTHER" id="PTHR23427:SF2">
    <property type="entry name" value="SURFEIT LOCUS PROTEIN 1"/>
    <property type="match status" value="1"/>
</dbReference>
<keyword evidence="6" id="KW-1003">Cell membrane</keyword>
<protein>
    <recommendedName>
        <fullName evidence="6">SURF1-like protein</fullName>
    </recommendedName>
</protein>
<dbReference type="GO" id="GO:0005886">
    <property type="term" value="C:plasma membrane"/>
    <property type="evidence" value="ECO:0007669"/>
    <property type="project" value="UniProtKB-SubCell"/>
</dbReference>
<dbReference type="InterPro" id="IPR045214">
    <property type="entry name" value="Surf1/Surf4"/>
</dbReference>
<dbReference type="OrthoDB" id="9789940at2"/>
<accession>A0A285JGP3</accession>
<evidence type="ECO:0000256" key="2">
    <source>
        <dbReference type="ARBA" id="ARBA00007165"/>
    </source>
</evidence>
<evidence type="ECO:0000256" key="6">
    <source>
        <dbReference type="RuleBase" id="RU363076"/>
    </source>
</evidence>
<evidence type="ECO:0000256" key="5">
    <source>
        <dbReference type="ARBA" id="ARBA00023136"/>
    </source>
</evidence>